<dbReference type="InParanoid" id="A0A1V9XUE9"/>
<comment type="caution">
    <text evidence="1">The sequence shown here is derived from an EMBL/GenBank/DDBJ whole genome shotgun (WGS) entry which is preliminary data.</text>
</comment>
<name>A0A1V9XUE9_9ACAR</name>
<gene>
    <name evidence="1" type="ORF">BIW11_07360</name>
</gene>
<evidence type="ECO:0000313" key="1">
    <source>
        <dbReference type="EMBL" id="OQR77063.1"/>
    </source>
</evidence>
<evidence type="ECO:0000313" key="2">
    <source>
        <dbReference type="Proteomes" id="UP000192247"/>
    </source>
</evidence>
<organism evidence="1 2">
    <name type="scientific">Tropilaelaps mercedesae</name>
    <dbReference type="NCBI Taxonomy" id="418985"/>
    <lineage>
        <taxon>Eukaryota</taxon>
        <taxon>Metazoa</taxon>
        <taxon>Ecdysozoa</taxon>
        <taxon>Arthropoda</taxon>
        <taxon>Chelicerata</taxon>
        <taxon>Arachnida</taxon>
        <taxon>Acari</taxon>
        <taxon>Parasitiformes</taxon>
        <taxon>Mesostigmata</taxon>
        <taxon>Gamasina</taxon>
        <taxon>Dermanyssoidea</taxon>
        <taxon>Laelapidae</taxon>
        <taxon>Tropilaelaps</taxon>
    </lineage>
</organism>
<accession>A0A1V9XUE9</accession>
<protein>
    <submittedName>
        <fullName evidence="1">Uncharacterized protein</fullName>
    </submittedName>
</protein>
<proteinExistence type="predicted"/>
<dbReference type="Proteomes" id="UP000192247">
    <property type="component" value="Unassembled WGS sequence"/>
</dbReference>
<dbReference type="EMBL" id="MNPL01003997">
    <property type="protein sequence ID" value="OQR77063.1"/>
    <property type="molecule type" value="Genomic_DNA"/>
</dbReference>
<feature type="non-terminal residue" evidence="1">
    <location>
        <position position="43"/>
    </location>
</feature>
<keyword evidence="2" id="KW-1185">Reference proteome</keyword>
<sequence>MTPGCARTDRVCHEMTNNDRRQHDYTNNTYIKEDRLKIQIIND</sequence>
<dbReference type="AlphaFoldDB" id="A0A1V9XUE9"/>
<reference evidence="1 2" key="1">
    <citation type="journal article" date="2017" name="Gigascience">
        <title>Draft genome of the honey bee ectoparasitic mite, Tropilaelaps mercedesae, is shaped by the parasitic life history.</title>
        <authorList>
            <person name="Dong X."/>
            <person name="Armstrong S.D."/>
            <person name="Xia D."/>
            <person name="Makepeace B.L."/>
            <person name="Darby A.C."/>
            <person name="Kadowaki T."/>
        </authorList>
    </citation>
    <scope>NUCLEOTIDE SEQUENCE [LARGE SCALE GENOMIC DNA]</scope>
    <source>
        <strain evidence="1">Wuxi-XJTLU</strain>
    </source>
</reference>